<evidence type="ECO:0000259" key="4">
    <source>
        <dbReference type="Pfam" id="PF00905"/>
    </source>
</evidence>
<evidence type="ECO:0000256" key="1">
    <source>
        <dbReference type="ARBA" id="ARBA00004370"/>
    </source>
</evidence>
<evidence type="ECO:0000313" key="7">
    <source>
        <dbReference type="Proteomes" id="UP001523565"/>
    </source>
</evidence>
<evidence type="ECO:0000313" key="6">
    <source>
        <dbReference type="EMBL" id="MCP1108648.1"/>
    </source>
</evidence>
<dbReference type="PANTHER" id="PTHR30627">
    <property type="entry name" value="PEPTIDOGLYCAN D,D-TRANSPEPTIDASE"/>
    <property type="match status" value="1"/>
</dbReference>
<dbReference type="InterPro" id="IPR036138">
    <property type="entry name" value="PBP_dimer_sf"/>
</dbReference>
<feature type="domain" description="Penicillin-binding protein transpeptidase" evidence="4">
    <location>
        <begin position="257"/>
        <end position="573"/>
    </location>
</feature>
<comment type="caution">
    <text evidence="6">The sequence shown here is derived from an EMBL/GenBank/DDBJ whole genome shotgun (WGS) entry which is preliminary data.</text>
</comment>
<dbReference type="SUPFAM" id="SSF56519">
    <property type="entry name" value="Penicillin binding protein dimerisation domain"/>
    <property type="match status" value="1"/>
</dbReference>
<dbReference type="EMBL" id="JAMZFV010000001">
    <property type="protein sequence ID" value="MCP1108648.1"/>
    <property type="molecule type" value="Genomic_DNA"/>
</dbReference>
<dbReference type="Proteomes" id="UP001523565">
    <property type="component" value="Unassembled WGS sequence"/>
</dbReference>
<dbReference type="Gene3D" id="3.90.1310.10">
    <property type="entry name" value="Penicillin-binding protein 2a (Domain 2)"/>
    <property type="match status" value="1"/>
</dbReference>
<dbReference type="InterPro" id="IPR001460">
    <property type="entry name" value="PCN-bd_Tpept"/>
</dbReference>
<organism evidence="6 7">
    <name type="scientific">Ohessyouella blattaphilus</name>
    <dbReference type="NCBI Taxonomy" id="2949333"/>
    <lineage>
        <taxon>Bacteria</taxon>
        <taxon>Bacillati</taxon>
        <taxon>Bacillota</taxon>
        <taxon>Clostridia</taxon>
        <taxon>Lachnospirales</taxon>
        <taxon>Lachnospiraceae</taxon>
        <taxon>Ohessyouella</taxon>
    </lineage>
</organism>
<dbReference type="SUPFAM" id="SSF56601">
    <property type="entry name" value="beta-lactamase/transpeptidase-like"/>
    <property type="match status" value="1"/>
</dbReference>
<dbReference type="Pfam" id="PF03717">
    <property type="entry name" value="PBP_dimer"/>
    <property type="match status" value="1"/>
</dbReference>
<keyword evidence="7" id="KW-1185">Reference proteome</keyword>
<dbReference type="InterPro" id="IPR050515">
    <property type="entry name" value="Beta-lactam/transpept"/>
</dbReference>
<feature type="domain" description="Penicillin-binding protein dimerisation" evidence="5">
    <location>
        <begin position="52"/>
        <end position="204"/>
    </location>
</feature>
<reference evidence="6 7" key="1">
    <citation type="journal article" date="2022" name="Genome Biol. Evol.">
        <title>Host diet, physiology and behaviors set the stage for Lachnospiraceae cladogenesis.</title>
        <authorList>
            <person name="Vera-Ponce De Leon A."/>
            <person name="Schneider M."/>
            <person name="Jahnes B.C."/>
            <person name="Sadowski V."/>
            <person name="Camuy-Velez L.A."/>
            <person name="Duan J."/>
            <person name="Sabree Z.L."/>
        </authorList>
    </citation>
    <scope>NUCLEOTIDE SEQUENCE [LARGE SCALE GENOMIC DNA]</scope>
    <source>
        <strain evidence="6 7">PAL227</strain>
    </source>
</reference>
<comment type="similarity">
    <text evidence="2">Belongs to the transpeptidase family.</text>
</comment>
<dbReference type="Gene3D" id="3.40.710.10">
    <property type="entry name" value="DD-peptidase/beta-lactamase superfamily"/>
    <property type="match status" value="1"/>
</dbReference>
<comment type="subcellular location">
    <subcellularLocation>
        <location evidence="1">Membrane</location>
    </subcellularLocation>
</comment>
<dbReference type="RefSeq" id="WP_262067558.1">
    <property type="nucleotide sequence ID" value="NZ_JAMXOC010000001.1"/>
</dbReference>
<dbReference type="Pfam" id="PF00905">
    <property type="entry name" value="Transpeptidase"/>
    <property type="match status" value="1"/>
</dbReference>
<dbReference type="InterPro" id="IPR005311">
    <property type="entry name" value="PBP_dimer"/>
</dbReference>
<evidence type="ECO:0000256" key="3">
    <source>
        <dbReference type="ARBA" id="ARBA00023136"/>
    </source>
</evidence>
<evidence type="ECO:0000259" key="5">
    <source>
        <dbReference type="Pfam" id="PF03717"/>
    </source>
</evidence>
<name>A0ABT1ED82_9FIRM</name>
<dbReference type="InterPro" id="IPR012338">
    <property type="entry name" value="Beta-lactam/transpept-like"/>
</dbReference>
<keyword evidence="3" id="KW-0472">Membrane</keyword>
<gene>
    <name evidence="6" type="ORF">NK118_00085</name>
</gene>
<sequence length="595" mass="65727">MKRKLALVFILVMLVFLGLVCRITYINAAKGDKYKKTVLDQQQYNSRQIAYKRGDILDRNGTKIALSERVYNVILDAKILLGDEDYIEKTLEIASTCFEIPVEEMEAILEETPESRYAILKKDVDYNTATTFTEMMNDEADGANSNGIWLEEDYIRKYPYNATASDVIGFVNDEDVGSYGLESYYNDVLTGVNGKEYGYLDEDATFNRTVKEPVNGSNVVSTIDLQIQSIVDRYVLEFNDAQRDNTRPGEGSLKTNVLVMNPQNGEILAMTDFPSYDLNNRSDLSRNYTPEDQQALRDEGSEGEVLAKLWSNACVSDSFEPGSTFKEFTVAGALDSGVLNGEETFYCGGMLHVGDHDIYCNNTKGHGTQTLSQAMANSCNVALMEIGLRMGAEGFTKMQSNYGFGQYTGIDLPGEAETAGLIHGLDDIQEVDIATSSFGQSFNVTMVQLASAFSSLINGGDYYKPHLVKEIQDEQGTVTTTVEPEILKKTTSKETSDLVKTYLREVVVSGTGAPAAVEGYDIGGKTGTAEKLPRGHRNYVVSFIGYAPQENPQVVIYIAIDEPNTPDQQYGQFTTKMFAGIASEIFPYLGVEKVQ</sequence>
<proteinExistence type="inferred from homology"/>
<protein>
    <submittedName>
        <fullName evidence="6">Penicillin-binding transpeptidase domain-containing protein</fullName>
    </submittedName>
</protein>
<evidence type="ECO:0000256" key="2">
    <source>
        <dbReference type="ARBA" id="ARBA00007171"/>
    </source>
</evidence>
<accession>A0ABT1ED82</accession>